<evidence type="ECO:0000256" key="1">
    <source>
        <dbReference type="ARBA" id="ARBA00022676"/>
    </source>
</evidence>
<keyword evidence="1 3" id="KW-0328">Glycosyltransferase</keyword>
<comment type="similarity">
    <text evidence="3">Belongs to the glycosyltransferase 11 family.</text>
</comment>
<dbReference type="OrthoDB" id="3226at2759"/>
<keyword evidence="3" id="KW-0812">Transmembrane</keyword>
<dbReference type="GeneID" id="20239810"/>
<dbReference type="RefSeq" id="XP_009059456.1">
    <property type="nucleotide sequence ID" value="XM_009061208.1"/>
</dbReference>
<organism evidence="4 5">
    <name type="scientific">Lottia gigantea</name>
    <name type="common">Giant owl limpet</name>
    <dbReference type="NCBI Taxonomy" id="225164"/>
    <lineage>
        <taxon>Eukaryota</taxon>
        <taxon>Metazoa</taxon>
        <taxon>Spiralia</taxon>
        <taxon>Lophotrochozoa</taxon>
        <taxon>Mollusca</taxon>
        <taxon>Gastropoda</taxon>
        <taxon>Patellogastropoda</taxon>
        <taxon>Lottioidea</taxon>
        <taxon>Lottiidae</taxon>
        <taxon>Lottia</taxon>
    </lineage>
</organism>
<evidence type="ECO:0000313" key="4">
    <source>
        <dbReference type="EMBL" id="ESO89989.1"/>
    </source>
</evidence>
<dbReference type="Pfam" id="PF01531">
    <property type="entry name" value="Glyco_transf_11"/>
    <property type="match status" value="1"/>
</dbReference>
<comment type="subcellular location">
    <subcellularLocation>
        <location evidence="3">Golgi apparatus</location>
        <location evidence="3">Golgi stack membrane</location>
        <topology evidence="3">Single-pass type II membrane protein</topology>
    </subcellularLocation>
</comment>
<gene>
    <name evidence="4" type="ORF">LOTGIDRAFT_164689</name>
</gene>
<dbReference type="EC" id="2.4.1.-" evidence="3"/>
<protein>
    <recommendedName>
        <fullName evidence="3">L-Fucosyltransferase</fullName>
        <ecNumber evidence="3">2.4.1.-</ecNumber>
    </recommendedName>
</protein>
<comment type="pathway">
    <text evidence="3">Protein modification; protein glycosylation.</text>
</comment>
<evidence type="ECO:0000256" key="3">
    <source>
        <dbReference type="RuleBase" id="RU363129"/>
    </source>
</evidence>
<keyword evidence="2 3" id="KW-0808">Transferase</keyword>
<keyword evidence="3" id="KW-0735">Signal-anchor</keyword>
<evidence type="ECO:0000256" key="2">
    <source>
        <dbReference type="ARBA" id="ARBA00022679"/>
    </source>
</evidence>
<dbReference type="PANTHER" id="PTHR11927">
    <property type="entry name" value="GALACTOSIDE 2-L-FUCOSYLTRANSFERASE"/>
    <property type="match status" value="1"/>
</dbReference>
<dbReference type="CDD" id="cd11301">
    <property type="entry name" value="Fut1_Fut2_like"/>
    <property type="match status" value="1"/>
</dbReference>
<proteinExistence type="inferred from homology"/>
<dbReference type="CTD" id="20239810"/>
<name>V4BM75_LOTGI</name>
<sequence>MNSELITNKPKVSVYFGGRLGNHMFGYASLIGIAHSNNLIPVISESNLLWDVFKLPIHYGHFEANVVIRQKNVGTYEKIVENLEPKDTLLDGYWQSWKYFENVKDELLTKHFLLHDDVDLESDQFILNALKEKHKTKDTTIVGVHIRRGDFVRQRLKGFSAAPVSYYYKAMNYFRRKYSDLLFIMVSNDVFWAEDHLDQGEDIYYSHNTPDKMALDLAILSKCNHSVISSGSFSWWVKLSTAFIN</sequence>
<reference evidence="4 5" key="1">
    <citation type="journal article" date="2013" name="Nature">
        <title>Insights into bilaterian evolution from three spiralian genomes.</title>
        <authorList>
            <person name="Simakov O."/>
            <person name="Marletaz F."/>
            <person name="Cho S.J."/>
            <person name="Edsinger-Gonzales E."/>
            <person name="Havlak P."/>
            <person name="Hellsten U."/>
            <person name="Kuo D.H."/>
            <person name="Larsson T."/>
            <person name="Lv J."/>
            <person name="Arendt D."/>
            <person name="Savage R."/>
            <person name="Osoegawa K."/>
            <person name="de Jong P."/>
            <person name="Grimwood J."/>
            <person name="Chapman J.A."/>
            <person name="Shapiro H."/>
            <person name="Aerts A."/>
            <person name="Otillar R.P."/>
            <person name="Terry A.Y."/>
            <person name="Boore J.L."/>
            <person name="Grigoriev I.V."/>
            <person name="Lindberg D.R."/>
            <person name="Seaver E.C."/>
            <person name="Weisblat D.A."/>
            <person name="Putnam N.H."/>
            <person name="Rokhsar D.S."/>
        </authorList>
    </citation>
    <scope>NUCLEOTIDE SEQUENCE [LARGE SCALE GENOMIC DNA]</scope>
</reference>
<dbReference type="UniPathway" id="UPA00378"/>
<dbReference type="EMBL" id="KB202518">
    <property type="protein sequence ID" value="ESO89989.1"/>
    <property type="molecule type" value="Genomic_DNA"/>
</dbReference>
<keyword evidence="3" id="KW-0333">Golgi apparatus</keyword>
<dbReference type="AlphaFoldDB" id="V4BM75"/>
<dbReference type="GO" id="GO:0032580">
    <property type="term" value="C:Golgi cisterna membrane"/>
    <property type="evidence" value="ECO:0007669"/>
    <property type="project" value="UniProtKB-SubCell"/>
</dbReference>
<dbReference type="STRING" id="225164.V4BM75"/>
<dbReference type="KEGG" id="lgi:LOTGIDRAFT_164689"/>
<keyword evidence="5" id="KW-1185">Reference proteome</keyword>
<dbReference type="Proteomes" id="UP000030746">
    <property type="component" value="Unassembled WGS sequence"/>
</dbReference>
<dbReference type="GO" id="GO:0005975">
    <property type="term" value="P:carbohydrate metabolic process"/>
    <property type="evidence" value="ECO:0007669"/>
    <property type="project" value="InterPro"/>
</dbReference>
<keyword evidence="3" id="KW-0325">Glycoprotein</keyword>
<dbReference type="HOGENOM" id="CLU_043399_2_1_1"/>
<evidence type="ECO:0000313" key="5">
    <source>
        <dbReference type="Proteomes" id="UP000030746"/>
    </source>
</evidence>
<dbReference type="GO" id="GO:0008107">
    <property type="term" value="F:galactoside 2-alpha-L-fucosyltransferase activity"/>
    <property type="evidence" value="ECO:0007669"/>
    <property type="project" value="InterPro"/>
</dbReference>
<dbReference type="InterPro" id="IPR002516">
    <property type="entry name" value="Glyco_trans_11"/>
</dbReference>
<dbReference type="PANTHER" id="PTHR11927:SF9">
    <property type="entry name" value="L-FUCOSYLTRANSFERASE"/>
    <property type="match status" value="1"/>
</dbReference>
<accession>V4BM75</accession>
<dbReference type="OMA" id="MFIICTN"/>